<feature type="region of interest" description="Disordered" evidence="8">
    <location>
        <begin position="1"/>
        <end position="180"/>
    </location>
</feature>
<evidence type="ECO:0000256" key="5">
    <source>
        <dbReference type="ARBA" id="ARBA00023242"/>
    </source>
</evidence>
<feature type="compositionally biased region" description="Acidic residues" evidence="8">
    <location>
        <begin position="104"/>
        <end position="119"/>
    </location>
</feature>
<dbReference type="InterPro" id="IPR036322">
    <property type="entry name" value="WD40_repeat_dom_sf"/>
</dbReference>
<dbReference type="GO" id="GO:0070545">
    <property type="term" value="C:PeBoW complex"/>
    <property type="evidence" value="ECO:0007669"/>
    <property type="project" value="TreeGrafter"/>
</dbReference>
<dbReference type="SMART" id="SM00320">
    <property type="entry name" value="WD40"/>
    <property type="match status" value="7"/>
</dbReference>
<evidence type="ECO:0000313" key="10">
    <source>
        <dbReference type="EMBL" id="PRW59011.1"/>
    </source>
</evidence>
<dbReference type="GO" id="GO:0043021">
    <property type="term" value="F:ribonucleoprotein complex binding"/>
    <property type="evidence" value="ECO:0007669"/>
    <property type="project" value="UniProtKB-UniRule"/>
</dbReference>
<dbReference type="InterPro" id="IPR012953">
    <property type="entry name" value="BOP1_N_dom"/>
</dbReference>
<dbReference type="InterPro" id="IPR001680">
    <property type="entry name" value="WD40_rpt"/>
</dbReference>
<gene>
    <name evidence="10" type="ORF">C2E21_2394</name>
</gene>
<dbReference type="GO" id="GO:0000466">
    <property type="term" value="P:maturation of 5.8S rRNA from tricistronic rRNA transcript (SSU-rRNA, 5.8S rRNA, LSU-rRNA)"/>
    <property type="evidence" value="ECO:0007669"/>
    <property type="project" value="UniProtKB-UniRule"/>
</dbReference>
<name>A0A2P6TY76_CHLSO</name>
<evidence type="ECO:0000313" key="11">
    <source>
        <dbReference type="Proteomes" id="UP000239899"/>
    </source>
</evidence>
<dbReference type="GO" id="GO:0000463">
    <property type="term" value="P:maturation of LSU-rRNA from tricistronic rRNA transcript (SSU-rRNA, 5.8S rRNA, LSU-rRNA)"/>
    <property type="evidence" value="ECO:0007669"/>
    <property type="project" value="UniProtKB-UniRule"/>
</dbReference>
<keyword evidence="11" id="KW-1185">Reference proteome</keyword>
<dbReference type="Pfam" id="PF00400">
    <property type="entry name" value="WD40"/>
    <property type="match status" value="4"/>
</dbReference>
<evidence type="ECO:0000256" key="4">
    <source>
        <dbReference type="ARBA" id="ARBA00022737"/>
    </source>
</evidence>
<evidence type="ECO:0000256" key="1">
    <source>
        <dbReference type="ARBA" id="ARBA00022517"/>
    </source>
</evidence>
<dbReference type="AlphaFoldDB" id="A0A2P6TY76"/>
<dbReference type="OrthoDB" id="5571054at2759"/>
<feature type="compositionally biased region" description="Acidic residues" evidence="8">
    <location>
        <begin position="56"/>
        <end position="65"/>
    </location>
</feature>
<dbReference type="HAMAP" id="MF_03027">
    <property type="entry name" value="BOP1"/>
    <property type="match status" value="1"/>
</dbReference>
<feature type="domain" description="BOP1 N-terminal" evidence="9">
    <location>
        <begin position="180"/>
        <end position="438"/>
    </location>
</feature>
<comment type="function">
    <text evidence="6">Required for maturation of ribosomal RNAs and formation of the large ribosomal subunit.</text>
</comment>
<dbReference type="GO" id="GO:0030687">
    <property type="term" value="C:preribosome, large subunit precursor"/>
    <property type="evidence" value="ECO:0007669"/>
    <property type="project" value="UniProtKB-UniRule"/>
</dbReference>
<feature type="repeat" description="WD" evidence="7">
    <location>
        <begin position="445"/>
        <end position="486"/>
    </location>
</feature>
<organism evidence="10 11">
    <name type="scientific">Chlorella sorokiniana</name>
    <name type="common">Freshwater green alga</name>
    <dbReference type="NCBI Taxonomy" id="3076"/>
    <lineage>
        <taxon>Eukaryota</taxon>
        <taxon>Viridiplantae</taxon>
        <taxon>Chlorophyta</taxon>
        <taxon>core chlorophytes</taxon>
        <taxon>Trebouxiophyceae</taxon>
        <taxon>Chlorellales</taxon>
        <taxon>Chlorellaceae</taxon>
        <taxon>Chlorella clade</taxon>
        <taxon>Chlorella</taxon>
    </lineage>
</organism>
<feature type="compositionally biased region" description="Low complexity" evidence="8">
    <location>
        <begin position="9"/>
        <end position="24"/>
    </location>
</feature>
<sequence>MSGKRSARGGAKQAELLAAQQAPEGLDDAELALSSDEEYESGEEDSELGLSGSGSDAEDSEEEEENGRPRSSGVDREIENAALAYMAAVQKRQQRGQASGSGSDSEEEDERESDADEEPAAAARGGGGGELAAGSEGRDEEEGEEDEDEERPQHDDPASDSSEDERAPRNTVGQVPLEWYQDEEHIGYDVEGHKLEKRGRRDRLERHISKQDSLAKEMRTVYDEYNDEEIELSKEEMRMIQRIRQGQFPHVEVNPFEPEVDWFTRDVEVMPLSAAPEPKRRFIPSKWEEKKVVKLVRALRKGWIKREQEPEKPAAYLLWEDDGRTADKTATGLTYIPAPKLKLPGHEESYNPPAEYLPTEEEKNAAQLLDEEERPQFVPTAYDSLRRVPAYASFIKERFERCLDLYLCPRTRRKRLIIEDPEVLVPKLPKPKDLQPFPVSLAVRYSGHIKAVRSLSPDPTGQWLLSGSDDGSVRLWEVRTGRCMRTWQLEEPVACVAWCPSSQLSLAAAACGKRLFLLPTGTGNEEQEAATEAALQQALAASGSSGSGSIEEGQLVSWQRWQGGGSGSGSGSGSSDGVVVLHRFPLKYVTWHGRGDYFATVAPTGNTQAVLVHQLSKGASQNPFRKNRGRVVRVLFHPAKPFFFVATQQNVRVYNLAKQALARKLVAGSGVITSMALHPSGDHLIVGSEDKRLCWFDLDLSTKPYRSLRYHQYAVRGTAFHRSYPLFASASDDATVHIFHGMVYSDLMTNPLIVPVKILRGHEMVDFQGCLDVAFHPTQPWAFTAGADASINLYVNP</sequence>
<keyword evidence="4" id="KW-0677">Repeat</keyword>
<dbReference type="Proteomes" id="UP000239899">
    <property type="component" value="Unassembled WGS sequence"/>
</dbReference>
<dbReference type="InterPro" id="IPR015943">
    <property type="entry name" value="WD40/YVTN_repeat-like_dom_sf"/>
</dbReference>
<evidence type="ECO:0000259" key="9">
    <source>
        <dbReference type="SMART" id="SM01035"/>
    </source>
</evidence>
<feature type="compositionally biased region" description="Acidic residues" evidence="8">
    <location>
        <begin position="25"/>
        <end position="47"/>
    </location>
</feature>
<dbReference type="Pfam" id="PF08145">
    <property type="entry name" value="BOP1NT"/>
    <property type="match status" value="1"/>
</dbReference>
<evidence type="ECO:0000256" key="6">
    <source>
        <dbReference type="HAMAP-Rule" id="MF_03027"/>
    </source>
</evidence>
<dbReference type="InterPro" id="IPR019775">
    <property type="entry name" value="WD40_repeat_CS"/>
</dbReference>
<comment type="caution">
    <text evidence="10">The sequence shown here is derived from an EMBL/GenBank/DDBJ whole genome shotgun (WGS) entry which is preliminary data.</text>
</comment>
<evidence type="ECO:0000256" key="8">
    <source>
        <dbReference type="SAM" id="MobiDB-lite"/>
    </source>
</evidence>
<protein>
    <recommendedName>
        <fullName evidence="6">Ribosome biogenesis protein BOP1 homolog</fullName>
    </recommendedName>
</protein>
<dbReference type="EMBL" id="LHPG02000004">
    <property type="protein sequence ID" value="PRW59011.1"/>
    <property type="molecule type" value="Genomic_DNA"/>
</dbReference>
<dbReference type="PANTHER" id="PTHR17605">
    <property type="entry name" value="RIBOSOME BIOGENESIS PROTEIN BOP1 BLOCK OF PROLIFERATION 1 PROTEIN"/>
    <property type="match status" value="1"/>
</dbReference>
<proteinExistence type="inferred from homology"/>
<comment type="similarity">
    <text evidence="6">Belongs to the WD repeat BOP1/ERB1 family.</text>
</comment>
<dbReference type="PANTHER" id="PTHR17605:SF0">
    <property type="entry name" value="RIBOSOME BIOGENESIS PROTEIN BOP1"/>
    <property type="match status" value="1"/>
</dbReference>
<evidence type="ECO:0000256" key="2">
    <source>
        <dbReference type="ARBA" id="ARBA00022552"/>
    </source>
</evidence>
<evidence type="ECO:0000256" key="7">
    <source>
        <dbReference type="PROSITE-ProRule" id="PRU00221"/>
    </source>
</evidence>
<dbReference type="Gene3D" id="2.130.10.10">
    <property type="entry name" value="YVTN repeat-like/Quinoprotein amine dehydrogenase"/>
    <property type="match status" value="1"/>
</dbReference>
<feature type="compositionally biased region" description="Acidic residues" evidence="8">
    <location>
        <begin position="138"/>
        <end position="150"/>
    </location>
</feature>
<accession>A0A2P6TY76</accession>
<dbReference type="STRING" id="3076.A0A2P6TY76"/>
<keyword evidence="3 7" id="KW-0853">WD repeat</keyword>
<dbReference type="GO" id="GO:0005654">
    <property type="term" value="C:nucleoplasm"/>
    <property type="evidence" value="ECO:0007669"/>
    <property type="project" value="UniProtKB-SubCell"/>
</dbReference>
<comment type="subcellular location">
    <subcellularLocation>
        <location evidence="6">Nucleus</location>
        <location evidence="6">Nucleolus</location>
    </subcellularLocation>
    <subcellularLocation>
        <location evidence="6">Nucleus</location>
        <location evidence="6">Nucleoplasm</location>
    </subcellularLocation>
</comment>
<reference evidence="10 11" key="1">
    <citation type="journal article" date="2018" name="Plant J.">
        <title>Genome sequences of Chlorella sorokiniana UTEX 1602 and Micractinium conductrix SAG 241.80: implications to maltose excretion by a green alga.</title>
        <authorList>
            <person name="Arriola M.B."/>
            <person name="Velmurugan N."/>
            <person name="Zhang Y."/>
            <person name="Plunkett M.H."/>
            <person name="Hondzo H."/>
            <person name="Barney B.M."/>
        </authorList>
    </citation>
    <scope>NUCLEOTIDE SEQUENCE [LARGE SCALE GENOMIC DNA]</scope>
    <source>
        <strain evidence="11">UTEX 1602</strain>
    </source>
</reference>
<dbReference type="SMART" id="SM01035">
    <property type="entry name" value="BOP1NT"/>
    <property type="match status" value="1"/>
</dbReference>
<keyword evidence="5 6" id="KW-0539">Nucleus</keyword>
<keyword evidence="2 6" id="KW-0698">rRNA processing</keyword>
<dbReference type="PROSITE" id="PS00678">
    <property type="entry name" value="WD_REPEATS_1"/>
    <property type="match status" value="1"/>
</dbReference>
<dbReference type="PROSITE" id="PS50294">
    <property type="entry name" value="WD_REPEATS_REGION"/>
    <property type="match status" value="1"/>
</dbReference>
<dbReference type="PROSITE" id="PS50082">
    <property type="entry name" value="WD_REPEATS_2"/>
    <property type="match status" value="1"/>
</dbReference>
<dbReference type="SUPFAM" id="SSF50978">
    <property type="entry name" value="WD40 repeat-like"/>
    <property type="match status" value="1"/>
</dbReference>
<keyword evidence="1 6" id="KW-0690">Ribosome biogenesis</keyword>
<dbReference type="FunFam" id="2.130.10.10:FF:000061">
    <property type="entry name" value="Ribosome biogenesis protein BOP1 homolog"/>
    <property type="match status" value="1"/>
</dbReference>
<dbReference type="InterPro" id="IPR028598">
    <property type="entry name" value="BOP1/Erb1"/>
</dbReference>
<evidence type="ECO:0000256" key="3">
    <source>
        <dbReference type="ARBA" id="ARBA00022574"/>
    </source>
</evidence>